<dbReference type="InterPro" id="IPR036390">
    <property type="entry name" value="WH_DNA-bd_sf"/>
</dbReference>
<dbReference type="Gene3D" id="1.10.10.10">
    <property type="entry name" value="Winged helix-like DNA-binding domain superfamily/Winged helix DNA-binding domain"/>
    <property type="match status" value="1"/>
</dbReference>
<evidence type="ECO:0000313" key="5">
    <source>
        <dbReference type="EMBL" id="QJC50821.1"/>
    </source>
</evidence>
<dbReference type="Pfam" id="PF01022">
    <property type="entry name" value="HTH_5"/>
    <property type="match status" value="1"/>
</dbReference>
<dbReference type="NCBIfam" id="NF033788">
    <property type="entry name" value="HTH_metalloreg"/>
    <property type="match status" value="1"/>
</dbReference>
<feature type="domain" description="HTH arsR-type" evidence="4">
    <location>
        <begin position="1"/>
        <end position="94"/>
    </location>
</feature>
<evidence type="ECO:0000256" key="1">
    <source>
        <dbReference type="ARBA" id="ARBA00023015"/>
    </source>
</evidence>
<dbReference type="EMBL" id="CP051428">
    <property type="protein sequence ID" value="QJC50821.1"/>
    <property type="molecule type" value="Genomic_DNA"/>
</dbReference>
<keyword evidence="3" id="KW-0804">Transcription</keyword>
<dbReference type="InterPro" id="IPR011991">
    <property type="entry name" value="ArsR-like_HTH"/>
</dbReference>
<dbReference type="Proteomes" id="UP000502136">
    <property type="component" value="Chromosome"/>
</dbReference>
<dbReference type="PROSITE" id="PS50987">
    <property type="entry name" value="HTH_ARSR_2"/>
    <property type="match status" value="1"/>
</dbReference>
<dbReference type="KEGG" id="palr:HGI30_04065"/>
<dbReference type="RefSeq" id="WP_168906476.1">
    <property type="nucleotide sequence ID" value="NZ_CP051428.1"/>
</dbReference>
<evidence type="ECO:0000259" key="4">
    <source>
        <dbReference type="PROSITE" id="PS50987"/>
    </source>
</evidence>
<keyword evidence="6" id="KW-1185">Reference proteome</keyword>
<dbReference type="PANTHER" id="PTHR33154:SF33">
    <property type="entry name" value="TRANSCRIPTIONAL REPRESSOR SDPR"/>
    <property type="match status" value="1"/>
</dbReference>
<dbReference type="GO" id="GO:0003700">
    <property type="term" value="F:DNA-binding transcription factor activity"/>
    <property type="evidence" value="ECO:0007669"/>
    <property type="project" value="InterPro"/>
</dbReference>
<reference evidence="5 6" key="1">
    <citation type="submission" date="2020-04" db="EMBL/GenBank/DDBJ databases">
        <title>Novel Paenibacillus strain UniB2 isolated from commercial digestive syrup.</title>
        <authorList>
            <person name="Thorat V."/>
            <person name="Kirdat K."/>
            <person name="Tiwarekar B."/>
            <person name="Yadav A."/>
        </authorList>
    </citation>
    <scope>NUCLEOTIDE SEQUENCE [LARGE SCALE GENOMIC DNA]</scope>
    <source>
        <strain evidence="5 6">UniB2</strain>
    </source>
</reference>
<protein>
    <submittedName>
        <fullName evidence="5">Helix-turn-helix transcriptional regulator</fullName>
    </submittedName>
</protein>
<keyword evidence="2" id="KW-0238">DNA-binding</keyword>
<dbReference type="GO" id="GO:0003677">
    <property type="term" value="F:DNA binding"/>
    <property type="evidence" value="ECO:0007669"/>
    <property type="project" value="UniProtKB-KW"/>
</dbReference>
<evidence type="ECO:0000256" key="2">
    <source>
        <dbReference type="ARBA" id="ARBA00023125"/>
    </source>
</evidence>
<evidence type="ECO:0000313" key="6">
    <source>
        <dbReference type="Proteomes" id="UP000502136"/>
    </source>
</evidence>
<keyword evidence="1" id="KW-0805">Transcription regulation</keyword>
<dbReference type="InterPro" id="IPR051081">
    <property type="entry name" value="HTH_MetalResp_TranReg"/>
</dbReference>
<evidence type="ECO:0000256" key="3">
    <source>
        <dbReference type="ARBA" id="ARBA00023163"/>
    </source>
</evidence>
<name>A0A6H2GTS4_9BACL</name>
<dbReference type="InterPro" id="IPR036388">
    <property type="entry name" value="WH-like_DNA-bd_sf"/>
</dbReference>
<proteinExistence type="predicted"/>
<dbReference type="PRINTS" id="PR00778">
    <property type="entry name" value="HTHARSR"/>
</dbReference>
<dbReference type="PANTHER" id="PTHR33154">
    <property type="entry name" value="TRANSCRIPTIONAL REGULATOR, ARSR FAMILY"/>
    <property type="match status" value="1"/>
</dbReference>
<sequence length="123" mass="14166">MEAREPKADVYQAIVDPNRRRMLQLLQDAGELPLKEVTPHFGMTRAAVSKHLRVLADAGLVHERKSGRETRYRLDADPLRELKRWLAYFDRYWENKLQALRLHVEALEAEDGAGKGKDSEGND</sequence>
<accession>A0A6H2GTS4</accession>
<dbReference type="InterPro" id="IPR001845">
    <property type="entry name" value="HTH_ArsR_DNA-bd_dom"/>
</dbReference>
<dbReference type="SMART" id="SM00418">
    <property type="entry name" value="HTH_ARSR"/>
    <property type="match status" value="1"/>
</dbReference>
<organism evidence="5 6">
    <name type="scientific">Paenibacillus albicereus</name>
    <dbReference type="NCBI Taxonomy" id="2726185"/>
    <lineage>
        <taxon>Bacteria</taxon>
        <taxon>Bacillati</taxon>
        <taxon>Bacillota</taxon>
        <taxon>Bacilli</taxon>
        <taxon>Bacillales</taxon>
        <taxon>Paenibacillaceae</taxon>
        <taxon>Paenibacillus</taxon>
    </lineage>
</organism>
<dbReference type="CDD" id="cd00090">
    <property type="entry name" value="HTH_ARSR"/>
    <property type="match status" value="1"/>
</dbReference>
<dbReference type="SUPFAM" id="SSF46785">
    <property type="entry name" value="Winged helix' DNA-binding domain"/>
    <property type="match status" value="1"/>
</dbReference>
<dbReference type="AlphaFoldDB" id="A0A6H2GTS4"/>
<gene>
    <name evidence="5" type="ORF">HGI30_04065</name>
</gene>